<protein>
    <submittedName>
        <fullName evidence="1">Uncharacterized protein</fullName>
    </submittedName>
</protein>
<keyword evidence="2" id="KW-1185">Reference proteome</keyword>
<name>A0ACC3CCZ3_PYRYE</name>
<reference evidence="1" key="1">
    <citation type="submission" date="2019-11" db="EMBL/GenBank/DDBJ databases">
        <title>Nori genome reveals adaptations in red seaweeds to the harsh intertidal environment.</title>
        <authorList>
            <person name="Wang D."/>
            <person name="Mao Y."/>
        </authorList>
    </citation>
    <scope>NUCLEOTIDE SEQUENCE</scope>
    <source>
        <tissue evidence="1">Gametophyte</tissue>
    </source>
</reference>
<accession>A0ACC3CCZ3</accession>
<comment type="caution">
    <text evidence="1">The sequence shown here is derived from an EMBL/GenBank/DDBJ whole genome shotgun (WGS) entry which is preliminary data.</text>
</comment>
<dbReference type="Proteomes" id="UP000798662">
    <property type="component" value="Chromosome 3"/>
</dbReference>
<proteinExistence type="predicted"/>
<organism evidence="1 2">
    <name type="scientific">Pyropia yezoensis</name>
    <name type="common">Susabi-nori</name>
    <name type="synonym">Porphyra yezoensis</name>
    <dbReference type="NCBI Taxonomy" id="2788"/>
    <lineage>
        <taxon>Eukaryota</taxon>
        <taxon>Rhodophyta</taxon>
        <taxon>Bangiophyceae</taxon>
        <taxon>Bangiales</taxon>
        <taxon>Bangiaceae</taxon>
        <taxon>Pyropia</taxon>
    </lineage>
</organism>
<gene>
    <name evidence="1" type="ORF">I4F81_010639</name>
</gene>
<dbReference type="EMBL" id="CM020620">
    <property type="protein sequence ID" value="KAK1868144.1"/>
    <property type="molecule type" value="Genomic_DNA"/>
</dbReference>
<evidence type="ECO:0000313" key="2">
    <source>
        <dbReference type="Proteomes" id="UP000798662"/>
    </source>
</evidence>
<evidence type="ECO:0000313" key="1">
    <source>
        <dbReference type="EMBL" id="KAK1868144.1"/>
    </source>
</evidence>
<sequence length="231" mass="25288">MQLKKAATSKPVWTEVVIPAADALSNALTAAVPNSTGVIKNPSMPPLHLLALLSRWEERKRETVVRQDMKEFIRHVGGILDAFHHVVDACASRGSVSRLWEYVAMYSDVALPRVRVASIEWSAASPGLRLPHDNTAVTLRALYPGTLTYNTKKVGQPLLESMPFNATRSVLVRTDEAANTMQSILSETAAVLVSTVFKCRPDEYGFDSFKFLLPGGGSTPPEKQELVALCK</sequence>